<dbReference type="EMBL" id="CM045762">
    <property type="protein sequence ID" value="KAI8011996.1"/>
    <property type="molecule type" value="Genomic_DNA"/>
</dbReference>
<evidence type="ECO:0000313" key="1">
    <source>
        <dbReference type="EMBL" id="KAI8011996.1"/>
    </source>
</evidence>
<organism evidence="1 2">
    <name type="scientific">Camellia lanceoleosa</name>
    <dbReference type="NCBI Taxonomy" id="1840588"/>
    <lineage>
        <taxon>Eukaryota</taxon>
        <taxon>Viridiplantae</taxon>
        <taxon>Streptophyta</taxon>
        <taxon>Embryophyta</taxon>
        <taxon>Tracheophyta</taxon>
        <taxon>Spermatophyta</taxon>
        <taxon>Magnoliopsida</taxon>
        <taxon>eudicotyledons</taxon>
        <taxon>Gunneridae</taxon>
        <taxon>Pentapetalae</taxon>
        <taxon>asterids</taxon>
        <taxon>Ericales</taxon>
        <taxon>Theaceae</taxon>
        <taxon>Camellia</taxon>
    </lineage>
</organism>
<reference evidence="1 2" key="1">
    <citation type="journal article" date="2022" name="Plant J.">
        <title>Chromosome-level genome of Camellia lanceoleosa provides a valuable resource for understanding genome evolution and self-incompatibility.</title>
        <authorList>
            <person name="Gong W."/>
            <person name="Xiao S."/>
            <person name="Wang L."/>
            <person name="Liao Z."/>
            <person name="Chang Y."/>
            <person name="Mo W."/>
            <person name="Hu G."/>
            <person name="Li W."/>
            <person name="Zhao G."/>
            <person name="Zhu H."/>
            <person name="Hu X."/>
            <person name="Ji K."/>
            <person name="Xiang X."/>
            <person name="Song Q."/>
            <person name="Yuan D."/>
            <person name="Jin S."/>
            <person name="Zhang L."/>
        </authorList>
    </citation>
    <scope>NUCLEOTIDE SEQUENCE [LARGE SCALE GENOMIC DNA]</scope>
    <source>
        <strain evidence="1">SQ_2022a</strain>
    </source>
</reference>
<sequence length="102" mass="11529">MMFEMRFEGEEVLERRFSGTIIGVGESTSTRWPDSEWRSLKVQWDKPSSILRPERVSPWELEPLVVASPPSSQPLQRNKRAGPVVLSSPMPDLSTLGITAYV</sequence>
<keyword evidence="2" id="KW-1185">Reference proteome</keyword>
<name>A0ACC0HJ57_9ERIC</name>
<gene>
    <name evidence="1" type="ORF">LOK49_LG06G01028</name>
</gene>
<protein>
    <submittedName>
        <fullName evidence="1">Auxin response factor 1</fullName>
    </submittedName>
</protein>
<proteinExistence type="predicted"/>
<evidence type="ECO:0000313" key="2">
    <source>
        <dbReference type="Proteomes" id="UP001060215"/>
    </source>
</evidence>
<accession>A0ACC0HJ57</accession>
<comment type="caution">
    <text evidence="1">The sequence shown here is derived from an EMBL/GenBank/DDBJ whole genome shotgun (WGS) entry which is preliminary data.</text>
</comment>
<dbReference type="Proteomes" id="UP001060215">
    <property type="component" value="Chromosome 5"/>
</dbReference>